<protein>
    <recommendedName>
        <fullName evidence="12">ATP synthase subunit b</fullName>
    </recommendedName>
    <alternativeName>
        <fullName evidence="12">ATP synthase F(0) sector subunit b</fullName>
    </alternativeName>
    <alternativeName>
        <fullName evidence="12">ATPase subunit I</fullName>
    </alternativeName>
    <alternativeName>
        <fullName evidence="12">F-type ATPase subunit b</fullName>
        <shortName evidence="12">F-ATPase subunit b</shortName>
    </alternativeName>
</protein>
<keyword evidence="12" id="KW-1003">Cell membrane</keyword>
<evidence type="ECO:0000313" key="15">
    <source>
        <dbReference type="EMBL" id="PIS31074.1"/>
    </source>
</evidence>
<feature type="transmembrane region" description="Helical" evidence="12">
    <location>
        <begin position="6"/>
        <end position="28"/>
    </location>
</feature>
<proteinExistence type="inferred from homology"/>
<comment type="subunit">
    <text evidence="12">F-type ATPases have 2 components, F(1) - the catalytic core - and F(0) - the membrane proton channel. F(1) has five subunits: alpha(3), beta(3), gamma(1), delta(1), epsilon(1). F(0) has three main subunits: a(1), b(2) and c(10-14). The alpha and beta chains form an alternating ring which encloses part of the gamma chain. F(1) is attached to F(0) by a central stalk formed by the gamma and epsilon chains, while a peripheral stalk is formed by the delta and b chains.</text>
</comment>
<dbReference type="EMBL" id="PEYM01000038">
    <property type="protein sequence ID" value="PIS31074.1"/>
    <property type="molecule type" value="Genomic_DNA"/>
</dbReference>
<evidence type="ECO:0000256" key="7">
    <source>
        <dbReference type="ARBA" id="ARBA00023065"/>
    </source>
</evidence>
<evidence type="ECO:0000256" key="6">
    <source>
        <dbReference type="ARBA" id="ARBA00022989"/>
    </source>
</evidence>
<dbReference type="PANTHER" id="PTHR33445">
    <property type="entry name" value="ATP SYNTHASE SUBUNIT B', CHLOROPLASTIC"/>
    <property type="match status" value="1"/>
</dbReference>
<dbReference type="PANTHER" id="PTHR33445:SF2">
    <property type="entry name" value="ATP SYNTHASE SUBUNIT B', CHLOROPLASTIC"/>
    <property type="match status" value="1"/>
</dbReference>
<dbReference type="InterPro" id="IPR002146">
    <property type="entry name" value="ATP_synth_b/b'su_bac/chlpt"/>
</dbReference>
<comment type="function">
    <text evidence="12">Component of the F(0) channel, it forms part of the peripheral stalk, linking F(1) to F(0).</text>
</comment>
<dbReference type="NCBIfam" id="TIGR01144">
    <property type="entry name" value="ATP_synt_b"/>
    <property type="match status" value="1"/>
</dbReference>
<dbReference type="GO" id="GO:0046933">
    <property type="term" value="F:proton-transporting ATP synthase activity, rotational mechanism"/>
    <property type="evidence" value="ECO:0007669"/>
    <property type="project" value="UniProtKB-UniRule"/>
</dbReference>
<evidence type="ECO:0000256" key="14">
    <source>
        <dbReference type="SAM" id="Coils"/>
    </source>
</evidence>
<keyword evidence="6 12" id="KW-1133">Transmembrane helix</keyword>
<evidence type="ECO:0000256" key="13">
    <source>
        <dbReference type="RuleBase" id="RU003848"/>
    </source>
</evidence>
<organism evidence="15 16">
    <name type="scientific">Candidatus Saganbacteria bacterium CG08_land_8_20_14_0_20_45_16</name>
    <dbReference type="NCBI Taxonomy" id="2014293"/>
    <lineage>
        <taxon>Bacteria</taxon>
        <taxon>Bacillati</taxon>
        <taxon>Saganbacteria</taxon>
    </lineage>
</organism>
<dbReference type="Pfam" id="PF00430">
    <property type="entry name" value="ATP-synt_B"/>
    <property type="match status" value="1"/>
</dbReference>
<evidence type="ECO:0000256" key="2">
    <source>
        <dbReference type="ARBA" id="ARBA00022448"/>
    </source>
</evidence>
<comment type="caution">
    <text evidence="15">The sequence shown here is derived from an EMBL/GenBank/DDBJ whole genome shotgun (WGS) entry which is preliminary data.</text>
</comment>
<dbReference type="InterPro" id="IPR005864">
    <property type="entry name" value="ATP_synth_F0_bsu_bac"/>
</dbReference>
<keyword evidence="8 12" id="KW-0472">Membrane</keyword>
<comment type="similarity">
    <text evidence="1 12 13">Belongs to the ATPase B chain family.</text>
</comment>
<dbReference type="CDD" id="cd06503">
    <property type="entry name" value="ATP-synt_Fo_b"/>
    <property type="match status" value="1"/>
</dbReference>
<evidence type="ECO:0000256" key="1">
    <source>
        <dbReference type="ARBA" id="ARBA00005513"/>
    </source>
</evidence>
<evidence type="ECO:0000256" key="4">
    <source>
        <dbReference type="ARBA" id="ARBA00022692"/>
    </source>
</evidence>
<keyword evidence="14" id="KW-0175">Coiled coil</keyword>
<comment type="function">
    <text evidence="10 12">F(1)F(0) ATP synthase produces ATP from ADP in the presence of a proton or sodium gradient. F-type ATPases consist of two structural domains, F(1) containing the extramembraneous catalytic core and F(0) containing the membrane proton channel, linked together by a central stalk and a peripheral stalk. During catalysis, ATP synthesis in the catalytic domain of F(1) is coupled via a rotary mechanism of the central stalk subunits to proton translocation.</text>
</comment>
<feature type="coiled-coil region" evidence="14">
    <location>
        <begin position="32"/>
        <end position="117"/>
    </location>
</feature>
<evidence type="ECO:0000256" key="9">
    <source>
        <dbReference type="ARBA" id="ARBA00023310"/>
    </source>
</evidence>
<keyword evidence="7 12" id="KW-0406">Ion transport</keyword>
<keyword evidence="9 12" id="KW-0066">ATP synthesis</keyword>
<keyword evidence="4 12" id="KW-0812">Transmembrane</keyword>
<dbReference type="InterPro" id="IPR050059">
    <property type="entry name" value="ATP_synthase_B_chain"/>
</dbReference>
<dbReference type="Proteomes" id="UP000231343">
    <property type="component" value="Unassembled WGS sequence"/>
</dbReference>
<dbReference type="HAMAP" id="MF_01398">
    <property type="entry name" value="ATP_synth_b_bprime"/>
    <property type="match status" value="1"/>
</dbReference>
<name>A0A2H0Y0Q3_UNCSA</name>
<keyword evidence="3 12" id="KW-0138">CF(0)</keyword>
<evidence type="ECO:0000256" key="12">
    <source>
        <dbReference type="HAMAP-Rule" id="MF_01398"/>
    </source>
</evidence>
<dbReference type="GO" id="GO:0046961">
    <property type="term" value="F:proton-transporting ATPase activity, rotational mechanism"/>
    <property type="evidence" value="ECO:0007669"/>
    <property type="project" value="TreeGrafter"/>
</dbReference>
<dbReference type="GO" id="GO:0012505">
    <property type="term" value="C:endomembrane system"/>
    <property type="evidence" value="ECO:0007669"/>
    <property type="project" value="UniProtKB-SubCell"/>
</dbReference>
<evidence type="ECO:0000256" key="8">
    <source>
        <dbReference type="ARBA" id="ARBA00023136"/>
    </source>
</evidence>
<dbReference type="AlphaFoldDB" id="A0A2H0Y0Q3"/>
<evidence type="ECO:0000256" key="5">
    <source>
        <dbReference type="ARBA" id="ARBA00022781"/>
    </source>
</evidence>
<evidence type="ECO:0000256" key="3">
    <source>
        <dbReference type="ARBA" id="ARBA00022547"/>
    </source>
</evidence>
<evidence type="ECO:0000256" key="11">
    <source>
        <dbReference type="ARBA" id="ARBA00037847"/>
    </source>
</evidence>
<keyword evidence="5 12" id="KW-0375">Hydrogen ion transport</keyword>
<sequence length="164" mass="19130">MFEINTGMVFWTFVSFFILLFLLYKLVFPPLNKVLEARRQAIEGRLGQAKKAQVEAEGLLAKYRDQLREAEKKTSAIFDEAKQQAQVFREESLKSAQREAKAVIERTKEDIDRFKRQSLTTFKEEIVEVVIEVNRRLIQKELSRDDHKKLVAAAIAELEKNVKE</sequence>
<comment type="subcellular location">
    <subcellularLocation>
        <location evidence="12">Cell membrane</location>
        <topology evidence="12">Single-pass membrane protein</topology>
    </subcellularLocation>
    <subcellularLocation>
        <location evidence="11">Endomembrane system</location>
        <topology evidence="11">Single-pass membrane protein</topology>
    </subcellularLocation>
</comment>
<keyword evidence="2 12" id="KW-0813">Transport</keyword>
<evidence type="ECO:0000256" key="10">
    <source>
        <dbReference type="ARBA" id="ARBA00025198"/>
    </source>
</evidence>
<dbReference type="SUPFAM" id="SSF81573">
    <property type="entry name" value="F1F0 ATP synthase subunit B, membrane domain"/>
    <property type="match status" value="1"/>
</dbReference>
<dbReference type="GO" id="GO:0045259">
    <property type="term" value="C:proton-transporting ATP synthase complex"/>
    <property type="evidence" value="ECO:0007669"/>
    <property type="project" value="UniProtKB-KW"/>
</dbReference>
<accession>A0A2H0Y0Q3</accession>
<dbReference type="InterPro" id="IPR028987">
    <property type="entry name" value="ATP_synth_B-like_membr_sf"/>
</dbReference>
<gene>
    <name evidence="12 15" type="primary">atpF</name>
    <name evidence="15" type="ORF">COT42_01900</name>
</gene>
<reference evidence="15 16" key="1">
    <citation type="submission" date="2017-09" db="EMBL/GenBank/DDBJ databases">
        <title>Depth-based differentiation of microbial function through sediment-hosted aquifers and enrichment of novel symbionts in the deep terrestrial subsurface.</title>
        <authorList>
            <person name="Probst A.J."/>
            <person name="Ladd B."/>
            <person name="Jarett J.K."/>
            <person name="Geller-Mcgrath D.E."/>
            <person name="Sieber C.M."/>
            <person name="Emerson J.B."/>
            <person name="Anantharaman K."/>
            <person name="Thomas B.C."/>
            <person name="Malmstrom R."/>
            <person name="Stieglmeier M."/>
            <person name="Klingl A."/>
            <person name="Woyke T."/>
            <person name="Ryan C.M."/>
            <person name="Banfield J.F."/>
        </authorList>
    </citation>
    <scope>NUCLEOTIDE SEQUENCE [LARGE SCALE GENOMIC DNA]</scope>
    <source>
        <strain evidence="15">CG08_land_8_20_14_0_20_45_16</strain>
    </source>
</reference>
<evidence type="ECO:0000313" key="16">
    <source>
        <dbReference type="Proteomes" id="UP000231343"/>
    </source>
</evidence>
<dbReference type="GO" id="GO:0005886">
    <property type="term" value="C:plasma membrane"/>
    <property type="evidence" value="ECO:0007669"/>
    <property type="project" value="UniProtKB-SubCell"/>
</dbReference>